<feature type="non-terminal residue" evidence="1">
    <location>
        <position position="1"/>
    </location>
</feature>
<name>A0A382D955_9ZZZZ</name>
<gene>
    <name evidence="1" type="ORF">METZ01_LOCUS187418</name>
</gene>
<protein>
    <submittedName>
        <fullName evidence="1">Uncharacterized protein</fullName>
    </submittedName>
</protein>
<dbReference type="EMBL" id="UINC01038087">
    <property type="protein sequence ID" value="SVB34564.1"/>
    <property type="molecule type" value="Genomic_DNA"/>
</dbReference>
<accession>A0A382D955</accession>
<proteinExistence type="predicted"/>
<organism evidence="1">
    <name type="scientific">marine metagenome</name>
    <dbReference type="NCBI Taxonomy" id="408172"/>
    <lineage>
        <taxon>unclassified sequences</taxon>
        <taxon>metagenomes</taxon>
        <taxon>ecological metagenomes</taxon>
    </lineage>
</organism>
<feature type="non-terminal residue" evidence="1">
    <location>
        <position position="31"/>
    </location>
</feature>
<sequence>VPACWLGSLQRFWSVHTSGLQRFDRPIGLRP</sequence>
<dbReference type="AlphaFoldDB" id="A0A382D955"/>
<reference evidence="1" key="1">
    <citation type="submission" date="2018-05" db="EMBL/GenBank/DDBJ databases">
        <authorList>
            <person name="Lanie J.A."/>
            <person name="Ng W.-L."/>
            <person name="Kazmierczak K.M."/>
            <person name="Andrzejewski T.M."/>
            <person name="Davidsen T.M."/>
            <person name="Wayne K.J."/>
            <person name="Tettelin H."/>
            <person name="Glass J.I."/>
            <person name="Rusch D."/>
            <person name="Podicherti R."/>
            <person name="Tsui H.-C.T."/>
            <person name="Winkler M.E."/>
        </authorList>
    </citation>
    <scope>NUCLEOTIDE SEQUENCE</scope>
</reference>
<evidence type="ECO:0000313" key="1">
    <source>
        <dbReference type="EMBL" id="SVB34564.1"/>
    </source>
</evidence>